<dbReference type="Gene3D" id="3.90.50.10">
    <property type="entry name" value="Photosynthetic Reaction Center, subunit H, domain 2"/>
    <property type="match status" value="1"/>
</dbReference>
<dbReference type="GO" id="GO:0030077">
    <property type="term" value="C:plasma membrane light-harvesting complex"/>
    <property type="evidence" value="ECO:0007669"/>
    <property type="project" value="InterPro"/>
</dbReference>
<organism evidence="4 5">
    <name type="scientific">Chromatocurvus halotolerans</name>
    <dbReference type="NCBI Taxonomy" id="1132028"/>
    <lineage>
        <taxon>Bacteria</taxon>
        <taxon>Pseudomonadati</taxon>
        <taxon>Pseudomonadota</taxon>
        <taxon>Gammaproteobacteria</taxon>
        <taxon>Cellvibrionales</taxon>
        <taxon>Halieaceae</taxon>
        <taxon>Chromatocurvus</taxon>
    </lineage>
</organism>
<dbReference type="NCBIfam" id="TIGR01150">
    <property type="entry name" value="puhA"/>
    <property type="match status" value="1"/>
</dbReference>
<dbReference type="InterPro" id="IPR005652">
    <property type="entry name" value="Photo_RC_H"/>
</dbReference>
<evidence type="ECO:0000313" key="4">
    <source>
        <dbReference type="EMBL" id="TCO77194.1"/>
    </source>
</evidence>
<dbReference type="Proteomes" id="UP000294980">
    <property type="component" value="Unassembled WGS sequence"/>
</dbReference>
<evidence type="ECO:0000259" key="2">
    <source>
        <dbReference type="Pfam" id="PF03967"/>
    </source>
</evidence>
<dbReference type="Pfam" id="PF05239">
    <property type="entry name" value="PRC"/>
    <property type="match status" value="1"/>
</dbReference>
<sequence>MTGAITGYIDVAQLALYAFWLFFLLLVLYLHREGKREGYPLLTDAHRNVRVVGFPDLPDTKEYLMPHGQDSVMAPRQDPAEYEMAASPLDGTFGSAYHPTGDPMRDGVGPGAWAIRPQVPDMTIDGQPKIVPMRVATDFAVNEKDPDPRGKAVYGLDGEKAGEVVDLWVDRAEPQVRYLEVACSGFHAPVADTEGYEGTAEAGPRRVLLPITLARVSGKDGTVRVRSIKAEHFANVPTLANPDQITLQEEDQVCAYYGGGTLYATAERTEPLI</sequence>
<dbReference type="Pfam" id="PF03967">
    <property type="entry name" value="PRCH"/>
    <property type="match status" value="1"/>
</dbReference>
<dbReference type="GO" id="GO:0019684">
    <property type="term" value="P:photosynthesis, light reaction"/>
    <property type="evidence" value="ECO:0007669"/>
    <property type="project" value="InterPro"/>
</dbReference>
<evidence type="ECO:0000259" key="3">
    <source>
        <dbReference type="Pfam" id="PF05239"/>
    </source>
</evidence>
<keyword evidence="1" id="KW-1133">Transmembrane helix</keyword>
<protein>
    <submittedName>
        <fullName evidence="4">Photosynthetic reaction center H subunit</fullName>
    </submittedName>
</protein>
<dbReference type="RefSeq" id="WP_117317172.1">
    <property type="nucleotide sequence ID" value="NZ_QQSW01000008.1"/>
</dbReference>
<dbReference type="InterPro" id="IPR027275">
    <property type="entry name" value="PRC-brl_dom"/>
</dbReference>
<gene>
    <name evidence="4" type="ORF">EV688_103209</name>
</gene>
<evidence type="ECO:0000313" key="5">
    <source>
        <dbReference type="Proteomes" id="UP000294980"/>
    </source>
</evidence>
<dbReference type="SUPFAM" id="SSF81490">
    <property type="entry name" value="Photosystem II reaction centre subunit H, transmembrane region"/>
    <property type="match status" value="1"/>
</dbReference>
<feature type="transmembrane region" description="Helical" evidence="1">
    <location>
        <begin position="12"/>
        <end position="30"/>
    </location>
</feature>
<name>A0A4R2KTM8_9GAMM</name>
<feature type="domain" description="Photosynthetic reaction centre H subunit N-terminal" evidence="2">
    <location>
        <begin position="4"/>
        <end position="135"/>
    </location>
</feature>
<dbReference type="AlphaFoldDB" id="A0A4R2KTM8"/>
<accession>A0A4R2KTM8</accession>
<dbReference type="InterPro" id="IPR014747">
    <property type="entry name" value="Bac_photo_RC_H_C"/>
</dbReference>
<keyword evidence="1" id="KW-0472">Membrane</keyword>
<dbReference type="SUPFAM" id="SSF50346">
    <property type="entry name" value="PRC-barrel domain"/>
    <property type="match status" value="1"/>
</dbReference>
<dbReference type="InterPro" id="IPR037097">
    <property type="entry name" value="Photo_RC_H_N_sf"/>
</dbReference>
<feature type="domain" description="PRC-barrel" evidence="3">
    <location>
        <begin position="145"/>
        <end position="231"/>
    </location>
</feature>
<keyword evidence="1" id="KW-0812">Transmembrane</keyword>
<keyword evidence="5" id="KW-1185">Reference proteome</keyword>
<dbReference type="InterPro" id="IPR015810">
    <property type="entry name" value="Photo_RC_H_N"/>
</dbReference>
<comment type="caution">
    <text evidence="4">The sequence shown here is derived from an EMBL/GenBank/DDBJ whole genome shotgun (WGS) entry which is preliminary data.</text>
</comment>
<dbReference type="InterPro" id="IPR011033">
    <property type="entry name" value="PRC_barrel-like_sf"/>
</dbReference>
<dbReference type="Gene3D" id="4.10.540.10">
    <property type="entry name" value="Photosynthetic reaction centre, H subunit, N-terminal domain"/>
    <property type="match status" value="1"/>
</dbReference>
<reference evidence="4 5" key="1">
    <citation type="submission" date="2019-03" db="EMBL/GenBank/DDBJ databases">
        <title>Genomic Encyclopedia of Type Strains, Phase IV (KMG-IV): sequencing the most valuable type-strain genomes for metagenomic binning, comparative biology and taxonomic classification.</title>
        <authorList>
            <person name="Goeker M."/>
        </authorList>
    </citation>
    <scope>NUCLEOTIDE SEQUENCE [LARGE SCALE GENOMIC DNA]</scope>
    <source>
        <strain evidence="4 5">DSM 23344</strain>
    </source>
</reference>
<evidence type="ECO:0000256" key="1">
    <source>
        <dbReference type="SAM" id="Phobius"/>
    </source>
</evidence>
<dbReference type="OrthoDB" id="8557487at2"/>
<proteinExistence type="predicted"/>
<dbReference type="EMBL" id="SLWX01000003">
    <property type="protein sequence ID" value="TCO77194.1"/>
    <property type="molecule type" value="Genomic_DNA"/>
</dbReference>